<protein>
    <submittedName>
        <fullName evidence="1">Uncharacterized protein</fullName>
    </submittedName>
</protein>
<reference evidence="1" key="1">
    <citation type="submission" date="2018-05" db="EMBL/GenBank/DDBJ databases">
        <authorList>
            <person name="Lanie J.A."/>
            <person name="Ng W.-L."/>
            <person name="Kazmierczak K.M."/>
            <person name="Andrzejewski T.M."/>
            <person name="Davidsen T.M."/>
            <person name="Wayne K.J."/>
            <person name="Tettelin H."/>
            <person name="Glass J.I."/>
            <person name="Rusch D."/>
            <person name="Podicherti R."/>
            <person name="Tsui H.-C.T."/>
            <person name="Winkler M.E."/>
        </authorList>
    </citation>
    <scope>NUCLEOTIDE SEQUENCE</scope>
</reference>
<proteinExistence type="predicted"/>
<accession>A0A382DZQ6</accession>
<organism evidence="1">
    <name type="scientific">marine metagenome</name>
    <dbReference type="NCBI Taxonomy" id="408172"/>
    <lineage>
        <taxon>unclassified sequences</taxon>
        <taxon>metagenomes</taxon>
        <taxon>ecological metagenomes</taxon>
    </lineage>
</organism>
<gene>
    <name evidence="1" type="ORF">METZ01_LOCUS196037</name>
</gene>
<name>A0A382DZQ6_9ZZZZ</name>
<dbReference type="EMBL" id="UINC01041638">
    <property type="protein sequence ID" value="SVB43183.1"/>
    <property type="molecule type" value="Genomic_DNA"/>
</dbReference>
<evidence type="ECO:0000313" key="1">
    <source>
        <dbReference type="EMBL" id="SVB43183.1"/>
    </source>
</evidence>
<feature type="non-terminal residue" evidence="1">
    <location>
        <position position="1"/>
    </location>
</feature>
<dbReference type="AlphaFoldDB" id="A0A382DZQ6"/>
<sequence>VGYDPEGYFLEWDTFLDVEGNEELLRQLRRE</sequence>